<evidence type="ECO:0000256" key="6">
    <source>
        <dbReference type="ARBA" id="ARBA00022741"/>
    </source>
</evidence>
<evidence type="ECO:0000259" key="11">
    <source>
        <dbReference type="Pfam" id="PF12627"/>
    </source>
</evidence>
<dbReference type="NCBIfam" id="NF009814">
    <property type="entry name" value="PRK13299.1"/>
    <property type="match status" value="1"/>
</dbReference>
<keyword evidence="4 13" id="KW-0548">Nucleotidyltransferase</keyword>
<dbReference type="Pfam" id="PF12627">
    <property type="entry name" value="PolyA_pol_RNAbd"/>
    <property type="match status" value="1"/>
</dbReference>
<evidence type="ECO:0000256" key="4">
    <source>
        <dbReference type="ARBA" id="ARBA00022695"/>
    </source>
</evidence>
<evidence type="ECO:0000259" key="10">
    <source>
        <dbReference type="Pfam" id="PF01743"/>
    </source>
</evidence>
<dbReference type="CDD" id="cd05398">
    <property type="entry name" value="NT_ClassII-CCAase"/>
    <property type="match status" value="1"/>
</dbReference>
<proteinExistence type="inferred from homology"/>
<feature type="domain" description="tRNA nucleotidyltransferase/poly(A) polymerase RNA and SrmB- binding" evidence="11">
    <location>
        <begin position="172"/>
        <end position="225"/>
    </location>
</feature>
<dbReference type="Proteomes" id="UP000838686">
    <property type="component" value="Unassembled WGS sequence"/>
</dbReference>
<dbReference type="Pfam" id="PF01743">
    <property type="entry name" value="PolyA_pol"/>
    <property type="match status" value="1"/>
</dbReference>
<dbReference type="PANTHER" id="PTHR46173:SF1">
    <property type="entry name" value="CCA TRNA NUCLEOTIDYLTRANSFERASE 1, MITOCHONDRIAL"/>
    <property type="match status" value="1"/>
</dbReference>
<gene>
    <name evidence="13" type="primary">cca</name>
    <name evidence="13" type="ORF">PAECIP111893_04398</name>
</gene>
<dbReference type="InterPro" id="IPR002646">
    <property type="entry name" value="PolA_pol_head_dom"/>
</dbReference>
<dbReference type="InterPro" id="IPR043519">
    <property type="entry name" value="NT_sf"/>
</dbReference>
<evidence type="ECO:0000313" key="13">
    <source>
        <dbReference type="EMBL" id="CAH1218326.1"/>
    </source>
</evidence>
<evidence type="ECO:0000313" key="14">
    <source>
        <dbReference type="Proteomes" id="UP000838686"/>
    </source>
</evidence>
<dbReference type="Gene3D" id="1.10.3090.10">
    <property type="entry name" value="cca-adding enzyme, domain 2"/>
    <property type="match status" value="1"/>
</dbReference>
<sequence length="460" mass="50561">MKWNEALYKALPVLDSLESSGYEAVFVGGCVRDTIMGRQLKDVDIASSATPHQVMEIFPHTIATGLKHGTVTVMQDGEAYEITTYRTESSYEQFRRPAQVEFVTSLEADLERRDFTINAIAMRRDGTLVDPYGGLLDMERRILRCVGDSDARFQEDALRMVRAVRFAAEFRMDIAADTWHALRRHGKLLSHVAMERVGAESDKMLGGSNPLGALLWMAASGLLAHTKQKLSDKLTAAAEVKLSDNDAGERCVSVMAPSHCKLGAISSLEHLDDRWSALCMACSLTADETAELIASMCYSNGRRSQISAVVRVYRWIQTEAAASVIEDGQLRLQWTRVMLDEGRQASQACLHIMDRLPALFLPASGGTETRHADGGGKFAPLQRWLDELPISSLRELAVDGAEMLQALGRPGGPWLGRLLNELVFAVASHQVSNDRDRLLAYAAASMEVSGSVNKADKESS</sequence>
<keyword evidence="2 9" id="KW-0808">Transferase</keyword>
<dbReference type="InterPro" id="IPR032828">
    <property type="entry name" value="PolyA_RNA-bd"/>
</dbReference>
<dbReference type="SUPFAM" id="SSF81301">
    <property type="entry name" value="Nucleotidyltransferase"/>
    <property type="match status" value="1"/>
</dbReference>
<comment type="similarity">
    <text evidence="9">Belongs to the tRNA nucleotidyltransferase/poly(A) polymerase family.</text>
</comment>
<dbReference type="Pfam" id="PF13735">
    <property type="entry name" value="tRNA_NucTran2_2"/>
    <property type="match status" value="1"/>
</dbReference>
<name>A0ABN8GVY5_9BACL</name>
<dbReference type="EC" id="2.7.7.72" evidence="13"/>
<evidence type="ECO:0000256" key="8">
    <source>
        <dbReference type="ARBA" id="ARBA00022884"/>
    </source>
</evidence>
<evidence type="ECO:0000256" key="9">
    <source>
        <dbReference type="RuleBase" id="RU003953"/>
    </source>
</evidence>
<dbReference type="InterPro" id="IPR050264">
    <property type="entry name" value="Bact_CCA-adding_enz_type3_sf"/>
</dbReference>
<dbReference type="SUPFAM" id="SSF81891">
    <property type="entry name" value="Poly A polymerase C-terminal region-like"/>
    <property type="match status" value="1"/>
</dbReference>
<comment type="caution">
    <text evidence="13">The sequence shown here is derived from an EMBL/GenBank/DDBJ whole genome shotgun (WGS) entry which is preliminary data.</text>
</comment>
<reference evidence="13" key="1">
    <citation type="submission" date="2022-01" db="EMBL/GenBank/DDBJ databases">
        <authorList>
            <person name="Criscuolo A."/>
        </authorList>
    </citation>
    <scope>NUCLEOTIDE SEQUENCE</scope>
    <source>
        <strain evidence="13">CIP111893</strain>
    </source>
</reference>
<dbReference type="GO" id="GO:0004810">
    <property type="term" value="F:CCA tRNA nucleotidyltransferase activity"/>
    <property type="evidence" value="ECO:0007669"/>
    <property type="project" value="UniProtKB-EC"/>
</dbReference>
<feature type="domain" description="CCA-adding enzyme C-terminal" evidence="12">
    <location>
        <begin position="270"/>
        <end position="441"/>
    </location>
</feature>
<organism evidence="13 14">
    <name type="scientific">Paenibacillus plantiphilus</name>
    <dbReference type="NCBI Taxonomy" id="2905650"/>
    <lineage>
        <taxon>Bacteria</taxon>
        <taxon>Bacillati</taxon>
        <taxon>Bacillota</taxon>
        <taxon>Bacilli</taxon>
        <taxon>Bacillales</taxon>
        <taxon>Paenibacillaceae</taxon>
        <taxon>Paenibacillus</taxon>
    </lineage>
</organism>
<dbReference type="RefSeq" id="WP_236344841.1">
    <property type="nucleotide sequence ID" value="NZ_CAKMMF010000030.1"/>
</dbReference>
<dbReference type="EMBL" id="CAKMMF010000030">
    <property type="protein sequence ID" value="CAH1218326.1"/>
    <property type="molecule type" value="Genomic_DNA"/>
</dbReference>
<keyword evidence="3" id="KW-0819">tRNA processing</keyword>
<keyword evidence="7" id="KW-0460">Magnesium</keyword>
<keyword evidence="14" id="KW-1185">Reference proteome</keyword>
<dbReference type="Gene3D" id="3.30.460.10">
    <property type="entry name" value="Beta Polymerase, domain 2"/>
    <property type="match status" value="1"/>
</dbReference>
<evidence type="ECO:0000256" key="2">
    <source>
        <dbReference type="ARBA" id="ARBA00022679"/>
    </source>
</evidence>
<evidence type="ECO:0000256" key="1">
    <source>
        <dbReference type="ARBA" id="ARBA00001946"/>
    </source>
</evidence>
<keyword evidence="8 9" id="KW-0694">RNA-binding</keyword>
<evidence type="ECO:0000256" key="3">
    <source>
        <dbReference type="ARBA" id="ARBA00022694"/>
    </source>
</evidence>
<accession>A0ABN8GVY5</accession>
<dbReference type="PANTHER" id="PTHR46173">
    <property type="entry name" value="CCA TRNA NUCLEOTIDYLTRANSFERASE 1, MITOCHONDRIAL"/>
    <property type="match status" value="1"/>
</dbReference>
<dbReference type="Gene3D" id="1.10.246.80">
    <property type="match status" value="1"/>
</dbReference>
<keyword evidence="5" id="KW-0479">Metal-binding</keyword>
<comment type="cofactor">
    <cofactor evidence="1">
        <name>Mg(2+)</name>
        <dbReference type="ChEBI" id="CHEBI:18420"/>
    </cofactor>
</comment>
<evidence type="ECO:0000256" key="7">
    <source>
        <dbReference type="ARBA" id="ARBA00022842"/>
    </source>
</evidence>
<feature type="domain" description="Poly A polymerase head" evidence="10">
    <location>
        <begin position="26"/>
        <end position="144"/>
    </location>
</feature>
<evidence type="ECO:0000259" key="12">
    <source>
        <dbReference type="Pfam" id="PF13735"/>
    </source>
</evidence>
<evidence type="ECO:0000256" key="5">
    <source>
        <dbReference type="ARBA" id="ARBA00022723"/>
    </source>
</evidence>
<keyword evidence="6" id="KW-0547">Nucleotide-binding</keyword>
<protein>
    <submittedName>
        <fullName evidence="13">CCA-adding enzyme</fullName>
        <ecNumber evidence="13">2.7.7.72</ecNumber>
    </submittedName>
</protein>
<dbReference type="InterPro" id="IPR032810">
    <property type="entry name" value="CCA-adding_enz_C"/>
</dbReference>